<dbReference type="InterPro" id="IPR011008">
    <property type="entry name" value="Dimeric_a/b-barrel"/>
</dbReference>
<dbReference type="Proteomes" id="UP001596025">
    <property type="component" value="Unassembled WGS sequence"/>
</dbReference>
<name>A0ABV9LLF3_9ACTN</name>
<dbReference type="RefSeq" id="WP_387989123.1">
    <property type="nucleotide sequence ID" value="NZ_JBHSGR010000013.1"/>
</dbReference>
<keyword evidence="2" id="KW-1185">Reference proteome</keyword>
<dbReference type="SUPFAM" id="SSF54909">
    <property type="entry name" value="Dimeric alpha+beta barrel"/>
    <property type="match status" value="1"/>
</dbReference>
<organism evidence="1 2">
    <name type="scientific">Geodermatophilus arenarius</name>
    <dbReference type="NCBI Taxonomy" id="1137990"/>
    <lineage>
        <taxon>Bacteria</taxon>
        <taxon>Bacillati</taxon>
        <taxon>Actinomycetota</taxon>
        <taxon>Actinomycetes</taxon>
        <taxon>Geodermatophilales</taxon>
        <taxon>Geodermatophilaceae</taxon>
        <taxon>Geodermatophilus</taxon>
    </lineage>
</organism>
<gene>
    <name evidence="1" type="ORF">ACFO3M_13045</name>
</gene>
<evidence type="ECO:0000313" key="2">
    <source>
        <dbReference type="Proteomes" id="UP001596025"/>
    </source>
</evidence>
<evidence type="ECO:0000313" key="1">
    <source>
        <dbReference type="EMBL" id="MFC4694318.1"/>
    </source>
</evidence>
<protein>
    <recommendedName>
        <fullName evidence="3">DUF3291 domain-containing protein</fullName>
    </recommendedName>
</protein>
<sequence>MPTVPWRRRLSPVPGDEYLVLASRLPLRSFAQVPRFLGLTVAVVRQLERTEGLVGYSLRAQPLARTFWTLSAWTDDAALGRFAREMPHAAVMATLRPHMRPTRFESWTVRGDELPVAWDDAVERLLRPAGSSPPPSPVP</sequence>
<reference evidence="2" key="1">
    <citation type="journal article" date="2019" name="Int. J. Syst. Evol. Microbiol.">
        <title>The Global Catalogue of Microorganisms (GCM) 10K type strain sequencing project: providing services to taxonomists for standard genome sequencing and annotation.</title>
        <authorList>
            <consortium name="The Broad Institute Genomics Platform"/>
            <consortium name="The Broad Institute Genome Sequencing Center for Infectious Disease"/>
            <person name="Wu L."/>
            <person name="Ma J."/>
        </authorList>
    </citation>
    <scope>NUCLEOTIDE SEQUENCE [LARGE SCALE GENOMIC DNA]</scope>
    <source>
        <strain evidence="2">CCUG 62763</strain>
    </source>
</reference>
<evidence type="ECO:0008006" key="3">
    <source>
        <dbReference type="Google" id="ProtNLM"/>
    </source>
</evidence>
<dbReference type="EMBL" id="JBHSGR010000013">
    <property type="protein sequence ID" value="MFC4694318.1"/>
    <property type="molecule type" value="Genomic_DNA"/>
</dbReference>
<proteinExistence type="predicted"/>
<comment type="caution">
    <text evidence="1">The sequence shown here is derived from an EMBL/GenBank/DDBJ whole genome shotgun (WGS) entry which is preliminary data.</text>
</comment>
<accession>A0ABV9LLF3</accession>